<keyword evidence="3 6" id="KW-0694">RNA-binding</keyword>
<dbReference type="InterPro" id="IPR012340">
    <property type="entry name" value="NA-bd_OB-fold"/>
</dbReference>
<dbReference type="EMBL" id="FXYX01000021">
    <property type="protein sequence ID" value="SMX94033.1"/>
    <property type="molecule type" value="Genomic_DNA"/>
</dbReference>
<dbReference type="PROSITE" id="PS00056">
    <property type="entry name" value="RIBOSOMAL_S17"/>
    <property type="match status" value="1"/>
</dbReference>
<gene>
    <name evidence="6" type="primary">rpsQ</name>
    <name evidence="9" type="ORF">BI49514_02627</name>
</gene>
<evidence type="ECO:0000313" key="9">
    <source>
        <dbReference type="EMBL" id="SMX94033.1"/>
    </source>
</evidence>
<accession>A0A2H1K2V7</accession>
<dbReference type="Pfam" id="PF00366">
    <property type="entry name" value="Ribosomal_S17"/>
    <property type="match status" value="1"/>
</dbReference>
<evidence type="ECO:0000313" key="10">
    <source>
        <dbReference type="Proteomes" id="UP000234382"/>
    </source>
</evidence>
<dbReference type="PANTHER" id="PTHR10744">
    <property type="entry name" value="40S RIBOSOMAL PROTEIN S11 FAMILY MEMBER"/>
    <property type="match status" value="1"/>
</dbReference>
<dbReference type="NCBIfam" id="TIGR03635">
    <property type="entry name" value="uS17_bact"/>
    <property type="match status" value="1"/>
</dbReference>
<dbReference type="PANTHER" id="PTHR10744:SF1">
    <property type="entry name" value="SMALL RIBOSOMAL SUBUNIT PROTEIN US17M"/>
    <property type="match status" value="1"/>
</dbReference>
<evidence type="ECO:0000256" key="7">
    <source>
        <dbReference type="RuleBase" id="RU003872"/>
    </source>
</evidence>
<dbReference type="InterPro" id="IPR019979">
    <property type="entry name" value="Ribosomal_uS17_CS"/>
</dbReference>
<feature type="region of interest" description="Disordered" evidence="8">
    <location>
        <begin position="1"/>
        <end position="22"/>
    </location>
</feature>
<comment type="similarity">
    <text evidence="1 6 7">Belongs to the universal ribosomal protein uS17 family.</text>
</comment>
<comment type="function">
    <text evidence="6">One of the primary rRNA binding proteins, it binds specifically to the 5'-end of 16S ribosomal RNA.</text>
</comment>
<evidence type="ECO:0000256" key="4">
    <source>
        <dbReference type="ARBA" id="ARBA00022980"/>
    </source>
</evidence>
<dbReference type="NCBIfam" id="NF004123">
    <property type="entry name" value="PRK05610.1"/>
    <property type="match status" value="1"/>
</dbReference>
<dbReference type="AlphaFoldDB" id="A0A2H1K2V7"/>
<dbReference type="GO" id="GO:0003735">
    <property type="term" value="F:structural constituent of ribosome"/>
    <property type="evidence" value="ECO:0007669"/>
    <property type="project" value="UniProtKB-UniRule"/>
</dbReference>
<feature type="compositionally biased region" description="Low complexity" evidence="8">
    <location>
        <begin position="1"/>
        <end position="14"/>
    </location>
</feature>
<dbReference type="PRINTS" id="PR00973">
    <property type="entry name" value="RIBOSOMALS17"/>
</dbReference>
<evidence type="ECO:0000256" key="2">
    <source>
        <dbReference type="ARBA" id="ARBA00022730"/>
    </source>
</evidence>
<dbReference type="InterPro" id="IPR019984">
    <property type="entry name" value="Ribosomal_uS17_bact/chlr"/>
</dbReference>
<proteinExistence type="inferred from homology"/>
<dbReference type="InterPro" id="IPR000266">
    <property type="entry name" value="Ribosomal_uS17"/>
</dbReference>
<dbReference type="CDD" id="cd00364">
    <property type="entry name" value="Ribosomal_uS17"/>
    <property type="match status" value="1"/>
</dbReference>
<keyword evidence="5 6" id="KW-0687">Ribonucleoprotein</keyword>
<evidence type="ECO:0000256" key="1">
    <source>
        <dbReference type="ARBA" id="ARBA00010254"/>
    </source>
</evidence>
<dbReference type="GO" id="GO:0006412">
    <property type="term" value="P:translation"/>
    <property type="evidence" value="ECO:0007669"/>
    <property type="project" value="UniProtKB-UniRule"/>
</dbReference>
<keyword evidence="2 6" id="KW-0699">rRNA-binding</keyword>
<dbReference type="GO" id="GO:0022627">
    <property type="term" value="C:cytosolic small ribosomal subunit"/>
    <property type="evidence" value="ECO:0007669"/>
    <property type="project" value="UniProtKB-UniRule"/>
</dbReference>
<organism evidence="9 10">
    <name type="scientific">Brevibacterium iodinum ATCC 49514</name>
    <dbReference type="NCBI Taxonomy" id="1255616"/>
    <lineage>
        <taxon>Bacteria</taxon>
        <taxon>Bacillati</taxon>
        <taxon>Actinomycetota</taxon>
        <taxon>Actinomycetes</taxon>
        <taxon>Micrococcales</taxon>
        <taxon>Brevibacteriaceae</taxon>
        <taxon>Brevibacterium</taxon>
    </lineage>
</organism>
<evidence type="ECO:0000256" key="3">
    <source>
        <dbReference type="ARBA" id="ARBA00022884"/>
    </source>
</evidence>
<dbReference type="Gene3D" id="2.40.50.140">
    <property type="entry name" value="Nucleic acid-binding proteins"/>
    <property type="match status" value="1"/>
</dbReference>
<evidence type="ECO:0000256" key="6">
    <source>
        <dbReference type="HAMAP-Rule" id="MF_01345"/>
    </source>
</evidence>
<keyword evidence="10" id="KW-1185">Reference proteome</keyword>
<dbReference type="GO" id="GO:0019843">
    <property type="term" value="F:rRNA binding"/>
    <property type="evidence" value="ECO:0007669"/>
    <property type="project" value="UniProtKB-UniRule"/>
</dbReference>
<reference evidence="10" key="1">
    <citation type="submission" date="2017-03" db="EMBL/GenBank/DDBJ databases">
        <authorList>
            <person name="Monnet C."/>
        </authorList>
    </citation>
    <scope>NUCLEOTIDE SEQUENCE [LARGE SCALE GENOMIC DNA]</scope>
    <source>
        <strain evidence="10">ATCC 49514</strain>
    </source>
</reference>
<dbReference type="HAMAP" id="MF_01345_B">
    <property type="entry name" value="Ribosomal_uS17_B"/>
    <property type="match status" value="1"/>
</dbReference>
<dbReference type="SUPFAM" id="SSF50249">
    <property type="entry name" value="Nucleic acid-binding proteins"/>
    <property type="match status" value="1"/>
</dbReference>
<comment type="subunit">
    <text evidence="6">Part of the 30S ribosomal subunit.</text>
</comment>
<evidence type="ECO:0000256" key="5">
    <source>
        <dbReference type="ARBA" id="ARBA00023274"/>
    </source>
</evidence>
<sequence>MMAETTNTEATAAERNSRKTARGYVVSDKMDKTIVVEVEERKTHRLYGKVLRQSVKYKVHDEENTAGIGDLVLVAETRPISAAKRWRLVEIIERAK</sequence>
<dbReference type="Proteomes" id="UP000234382">
    <property type="component" value="Unassembled WGS sequence"/>
</dbReference>
<name>A0A2H1K2V7_9MICO</name>
<keyword evidence="4 6" id="KW-0689">Ribosomal protein</keyword>
<protein>
    <recommendedName>
        <fullName evidence="6">Small ribosomal subunit protein uS17</fullName>
    </recommendedName>
</protein>
<evidence type="ECO:0000256" key="8">
    <source>
        <dbReference type="SAM" id="MobiDB-lite"/>
    </source>
</evidence>